<gene>
    <name evidence="2" type="ORF">C8E03_102472</name>
    <name evidence="3" type="ORF">CG710_004240</name>
</gene>
<dbReference type="RefSeq" id="WP_094379354.1">
    <property type="nucleotide sequence ID" value="NZ_NOKA02000003.1"/>
</dbReference>
<feature type="transmembrane region" description="Helical" evidence="1">
    <location>
        <begin position="37"/>
        <end position="59"/>
    </location>
</feature>
<accession>A0A255I429</accession>
<keyword evidence="1" id="KW-0472">Membrane</keyword>
<dbReference type="AlphaFoldDB" id="A0A255I429"/>
<comment type="caution">
    <text evidence="3">The sequence shown here is derived from an EMBL/GenBank/DDBJ whole genome shotgun (WGS) entry which is preliminary data.</text>
</comment>
<keyword evidence="1" id="KW-0812">Transmembrane</keyword>
<protein>
    <submittedName>
        <fullName evidence="3">Uncharacterized protein</fullName>
    </submittedName>
</protein>
<feature type="transmembrane region" description="Helical" evidence="1">
    <location>
        <begin position="12"/>
        <end position="31"/>
    </location>
</feature>
<keyword evidence="1" id="KW-1133">Transmembrane helix</keyword>
<proteinExistence type="predicted"/>
<evidence type="ECO:0000256" key="1">
    <source>
        <dbReference type="SAM" id="Phobius"/>
    </source>
</evidence>
<reference evidence="2 5" key="2">
    <citation type="submission" date="2018-05" db="EMBL/GenBank/DDBJ databases">
        <title>Genomic Encyclopedia of Type Strains, Phase IV (KMG-IV): sequencing the most valuable type-strain genomes for metagenomic binning, comparative biology and taxonomic classification.</title>
        <authorList>
            <person name="Goeker M."/>
        </authorList>
    </citation>
    <scope>NUCLEOTIDE SEQUENCE [LARGE SCALE GENOMIC DNA]</scope>
    <source>
        <strain evidence="2 5">DSM 28816</strain>
    </source>
</reference>
<evidence type="ECO:0000313" key="3">
    <source>
        <dbReference type="EMBL" id="RDY32643.1"/>
    </source>
</evidence>
<evidence type="ECO:0000313" key="2">
    <source>
        <dbReference type="EMBL" id="PXV93697.1"/>
    </source>
</evidence>
<feature type="transmembrane region" description="Helical" evidence="1">
    <location>
        <begin position="75"/>
        <end position="97"/>
    </location>
</feature>
<dbReference type="Proteomes" id="UP000216411">
    <property type="component" value="Unassembled WGS sequence"/>
</dbReference>
<keyword evidence="4" id="KW-1185">Reference proteome</keyword>
<name>A0A255I429_9FIRM</name>
<reference evidence="3 4" key="1">
    <citation type="journal article" date="2017" name="Genome Announc.">
        <title>Draft Genome Sequence of a Sporulating and Motile Strain of Lachnotalea glycerini Isolated from Water in Quebec City, Canada.</title>
        <authorList>
            <person name="Maheux A.F."/>
            <person name="Boudreau D.K."/>
            <person name="Berube E."/>
            <person name="Boissinot M."/>
            <person name="Raymond F."/>
            <person name="Brodeur S."/>
            <person name="Corbeil J."/>
            <person name="Isabel S."/>
            <person name="Omar R.F."/>
            <person name="Bergeron M.G."/>
        </authorList>
    </citation>
    <scope>NUCLEOTIDE SEQUENCE [LARGE SCALE GENOMIC DNA]</scope>
    <source>
        <strain evidence="3 4">CCRI-19302</strain>
    </source>
</reference>
<reference evidence="3" key="3">
    <citation type="submission" date="2018-07" db="EMBL/GenBank/DDBJ databases">
        <authorList>
            <person name="Quirk P.G."/>
            <person name="Krulwich T.A."/>
        </authorList>
    </citation>
    <scope>NUCLEOTIDE SEQUENCE</scope>
    <source>
        <strain evidence="3">CCRI-19302</strain>
    </source>
</reference>
<dbReference type="EMBL" id="QICS01000002">
    <property type="protein sequence ID" value="PXV93697.1"/>
    <property type="molecule type" value="Genomic_DNA"/>
</dbReference>
<dbReference type="EMBL" id="NOKA02000003">
    <property type="protein sequence ID" value="RDY32643.1"/>
    <property type="molecule type" value="Genomic_DNA"/>
</dbReference>
<dbReference type="Proteomes" id="UP000247523">
    <property type="component" value="Unassembled WGS sequence"/>
</dbReference>
<organism evidence="3 4">
    <name type="scientific">Lachnotalea glycerini</name>
    <dbReference type="NCBI Taxonomy" id="1763509"/>
    <lineage>
        <taxon>Bacteria</taxon>
        <taxon>Bacillati</taxon>
        <taxon>Bacillota</taxon>
        <taxon>Clostridia</taxon>
        <taxon>Lachnospirales</taxon>
        <taxon>Lachnospiraceae</taxon>
        <taxon>Lachnotalea</taxon>
    </lineage>
</organism>
<evidence type="ECO:0000313" key="5">
    <source>
        <dbReference type="Proteomes" id="UP000247523"/>
    </source>
</evidence>
<sequence>MRIKVVKKVSDVIALLAPLWVYLLYKLYKMLNFNLTVYVLLCVSLLVLCVGALIVSIFIDKKNINEKSISTRNKIYVYSSIVLGTVIFAIICINIFLK</sequence>
<evidence type="ECO:0000313" key="4">
    <source>
        <dbReference type="Proteomes" id="UP000216411"/>
    </source>
</evidence>